<dbReference type="AlphaFoldDB" id="A0A427XHV4"/>
<name>A0A427XHV4_9TREE</name>
<dbReference type="Gene3D" id="1.20.5.170">
    <property type="match status" value="1"/>
</dbReference>
<dbReference type="Pfam" id="PF08614">
    <property type="entry name" value="ATG16"/>
    <property type="match status" value="1"/>
</dbReference>
<comment type="similarity">
    <text evidence="1">Belongs to the ATG16 family.</text>
</comment>
<organism evidence="4 5">
    <name type="scientific">Apiotrichum porosum</name>
    <dbReference type="NCBI Taxonomy" id="105984"/>
    <lineage>
        <taxon>Eukaryota</taxon>
        <taxon>Fungi</taxon>
        <taxon>Dikarya</taxon>
        <taxon>Basidiomycota</taxon>
        <taxon>Agaricomycotina</taxon>
        <taxon>Tremellomycetes</taxon>
        <taxon>Trichosporonales</taxon>
        <taxon>Trichosporonaceae</taxon>
        <taxon>Apiotrichum</taxon>
    </lineage>
</organism>
<feature type="domain" description="Autophagy-related protein 16" evidence="3">
    <location>
        <begin position="19"/>
        <end position="201"/>
    </location>
</feature>
<evidence type="ECO:0000313" key="5">
    <source>
        <dbReference type="Proteomes" id="UP000279236"/>
    </source>
</evidence>
<evidence type="ECO:0000256" key="1">
    <source>
        <dbReference type="ARBA" id="ARBA00005331"/>
    </source>
</evidence>
<evidence type="ECO:0000259" key="3">
    <source>
        <dbReference type="Pfam" id="PF08614"/>
    </source>
</evidence>
<sequence>MSTLSTTSPSAPPEWQHAIRARLMAQQASGDALRDVIEQYQRLAKAARDLKVRNAALLRSGGGGGGGGDGSGPAPLLSHLDAQLNTMRTELSTLYRTQAAAQNKQLAMADALRDRDEEVRGLREEVRELRDARDGGTRRERNWEERWRMRDEDVKTLHDEILSQQIEVSGLTQRNAALQADNASLLQRWLDKMNLTADEMNAEFEREAGEKNEGEEAGSGAVDDEPSRGVGREGASTVVASQEVVSTSDEIQTSTNPASHTSSDPEPSVAADSVTLDVPDGWEVLEAGSTRSTALDADDDDWAEARDAA</sequence>
<reference evidence="4 5" key="1">
    <citation type="submission" date="2018-11" db="EMBL/GenBank/DDBJ databases">
        <title>Genome sequence of Apiotrichum porosum DSM 27194.</title>
        <authorList>
            <person name="Aliyu H."/>
            <person name="Gorte O."/>
            <person name="Ochsenreither K."/>
        </authorList>
    </citation>
    <scope>NUCLEOTIDE SEQUENCE [LARGE SCALE GENOMIC DNA]</scope>
    <source>
        <strain evidence="4 5">DSM 27194</strain>
    </source>
</reference>
<protein>
    <recommendedName>
        <fullName evidence="3">Autophagy-related protein 16 domain-containing protein</fullName>
    </recommendedName>
</protein>
<dbReference type="RefSeq" id="XP_028473490.1">
    <property type="nucleotide sequence ID" value="XM_028617812.1"/>
</dbReference>
<keyword evidence="5" id="KW-1185">Reference proteome</keyword>
<dbReference type="EMBL" id="RSCE01000012">
    <property type="protein sequence ID" value="RSH78343.1"/>
    <property type="molecule type" value="Genomic_DNA"/>
</dbReference>
<dbReference type="OrthoDB" id="8949486at2759"/>
<evidence type="ECO:0000256" key="2">
    <source>
        <dbReference type="SAM" id="MobiDB-lite"/>
    </source>
</evidence>
<dbReference type="GeneID" id="39586606"/>
<accession>A0A427XHV4</accession>
<dbReference type="STRING" id="105984.A0A427XHV4"/>
<dbReference type="InterPro" id="IPR013923">
    <property type="entry name" value="Autophagy-rel_prot_16_dom"/>
</dbReference>
<proteinExistence type="inferred from homology"/>
<dbReference type="CDD" id="cd22887">
    <property type="entry name" value="Atg16_CCD"/>
    <property type="match status" value="1"/>
</dbReference>
<feature type="region of interest" description="Disordered" evidence="2">
    <location>
        <begin position="206"/>
        <end position="309"/>
    </location>
</feature>
<evidence type="ECO:0000313" key="4">
    <source>
        <dbReference type="EMBL" id="RSH78343.1"/>
    </source>
</evidence>
<dbReference type="Proteomes" id="UP000279236">
    <property type="component" value="Unassembled WGS sequence"/>
</dbReference>
<comment type="caution">
    <text evidence="4">The sequence shown here is derived from an EMBL/GenBank/DDBJ whole genome shotgun (WGS) entry which is preliminary data.</text>
</comment>
<feature type="compositionally biased region" description="Polar residues" evidence="2">
    <location>
        <begin position="238"/>
        <end position="265"/>
    </location>
</feature>
<gene>
    <name evidence="4" type="ORF">EHS24_002063</name>
</gene>